<comment type="caution">
    <text evidence="2">The sequence shown here is derived from an EMBL/GenBank/DDBJ whole genome shotgun (WGS) entry which is preliminary data.</text>
</comment>
<reference evidence="2" key="1">
    <citation type="journal article" date="2020" name="Stud. Mycol.">
        <title>101 Dothideomycetes genomes: a test case for predicting lifestyles and emergence of pathogens.</title>
        <authorList>
            <person name="Haridas S."/>
            <person name="Albert R."/>
            <person name="Binder M."/>
            <person name="Bloem J."/>
            <person name="Labutti K."/>
            <person name="Salamov A."/>
            <person name="Andreopoulos B."/>
            <person name="Baker S."/>
            <person name="Barry K."/>
            <person name="Bills G."/>
            <person name="Bluhm B."/>
            <person name="Cannon C."/>
            <person name="Castanera R."/>
            <person name="Culley D."/>
            <person name="Daum C."/>
            <person name="Ezra D."/>
            <person name="Gonzalez J."/>
            <person name="Henrissat B."/>
            <person name="Kuo A."/>
            <person name="Liang C."/>
            <person name="Lipzen A."/>
            <person name="Lutzoni F."/>
            <person name="Magnuson J."/>
            <person name="Mondo S."/>
            <person name="Nolan M."/>
            <person name="Ohm R."/>
            <person name="Pangilinan J."/>
            <person name="Park H.-J."/>
            <person name="Ramirez L."/>
            <person name="Alfaro M."/>
            <person name="Sun H."/>
            <person name="Tritt A."/>
            <person name="Yoshinaga Y."/>
            <person name="Zwiers L.-H."/>
            <person name="Turgeon B."/>
            <person name="Goodwin S."/>
            <person name="Spatafora J."/>
            <person name="Crous P."/>
            <person name="Grigoriev I."/>
        </authorList>
    </citation>
    <scope>NUCLEOTIDE SEQUENCE</scope>
    <source>
        <strain evidence="2">CBS 116435</strain>
    </source>
</reference>
<dbReference type="Proteomes" id="UP000799441">
    <property type="component" value="Unassembled WGS sequence"/>
</dbReference>
<gene>
    <name evidence="2" type="ORF">K431DRAFT_282201</name>
</gene>
<organism evidence="2 3">
    <name type="scientific">Polychaeton citri CBS 116435</name>
    <dbReference type="NCBI Taxonomy" id="1314669"/>
    <lineage>
        <taxon>Eukaryota</taxon>
        <taxon>Fungi</taxon>
        <taxon>Dikarya</taxon>
        <taxon>Ascomycota</taxon>
        <taxon>Pezizomycotina</taxon>
        <taxon>Dothideomycetes</taxon>
        <taxon>Dothideomycetidae</taxon>
        <taxon>Capnodiales</taxon>
        <taxon>Capnodiaceae</taxon>
        <taxon>Polychaeton</taxon>
    </lineage>
</organism>
<name>A0A9P4QGK6_9PEZI</name>
<dbReference type="EMBL" id="MU003772">
    <property type="protein sequence ID" value="KAF2724357.1"/>
    <property type="molecule type" value="Genomic_DNA"/>
</dbReference>
<accession>A0A9P4QGK6</accession>
<protein>
    <submittedName>
        <fullName evidence="2">Uncharacterized protein</fullName>
    </submittedName>
</protein>
<dbReference type="AlphaFoldDB" id="A0A9P4QGK6"/>
<keyword evidence="3" id="KW-1185">Reference proteome</keyword>
<evidence type="ECO:0000313" key="3">
    <source>
        <dbReference type="Proteomes" id="UP000799441"/>
    </source>
</evidence>
<proteinExistence type="predicted"/>
<sequence>MLTGDTRALPHLFNHQDPTQHRLKGEAETRQPASASGVLHAAMQLEVRRAGQLLFKPHTASPFGPFLPWRSSMRRRGHGHVAAPSRCPPLVLINLDACSAHQLACGGGSRFKYNLHGNNGSSPHGWAGGDDSRSTGNPHHCSLLLPHCSCPLSNTIETSSSVALRRISNRTGNPSTATKGGSRTSRFWSQEWASKYLFLSLASRVMDPGLIIAPNPCLAVRFSFPPSSSPASRW</sequence>
<evidence type="ECO:0000256" key="1">
    <source>
        <dbReference type="SAM" id="MobiDB-lite"/>
    </source>
</evidence>
<feature type="compositionally biased region" description="Basic and acidic residues" evidence="1">
    <location>
        <begin position="18"/>
        <end position="29"/>
    </location>
</feature>
<feature type="region of interest" description="Disordered" evidence="1">
    <location>
        <begin position="1"/>
        <end position="33"/>
    </location>
</feature>
<evidence type="ECO:0000313" key="2">
    <source>
        <dbReference type="EMBL" id="KAF2724357.1"/>
    </source>
</evidence>